<comment type="pathway">
    <text evidence="7">tRNA modification; N(7)-methylguanine-tRNA biosynthesis.</text>
</comment>
<evidence type="ECO:0000256" key="4">
    <source>
        <dbReference type="ARBA" id="ARBA00022679"/>
    </source>
</evidence>
<keyword evidence="4 7" id="KW-0808">Transferase</keyword>
<dbReference type="NCBIfam" id="TIGR00091">
    <property type="entry name" value="tRNA (guanosine(46)-N7)-methyltransferase TrmB"/>
    <property type="match status" value="1"/>
</dbReference>
<keyword evidence="6 7" id="KW-0819">tRNA processing</keyword>
<keyword evidence="3 7" id="KW-0489">Methyltransferase</keyword>
<dbReference type="Pfam" id="PF02390">
    <property type="entry name" value="Methyltransf_4"/>
    <property type="match status" value="1"/>
</dbReference>
<protein>
    <recommendedName>
        <fullName evidence="7">tRNA (guanine-N(7)-)-methyltransferase</fullName>
        <ecNumber evidence="7">2.1.1.33</ecNumber>
    </recommendedName>
    <alternativeName>
        <fullName evidence="7">tRNA (guanine(46)-N(7))-methyltransferase</fullName>
    </alternativeName>
    <alternativeName>
        <fullName evidence="7">tRNA(m7G46)-methyltransferase</fullName>
    </alternativeName>
</protein>
<feature type="binding site" evidence="7">
    <location>
        <position position="152"/>
    </location>
    <ligand>
        <name>S-adenosyl-L-methionine</name>
        <dbReference type="ChEBI" id="CHEBI:59789"/>
    </ligand>
</feature>
<comment type="similarity">
    <text evidence="7">Belongs to the class I-like SAM-binding methyltransferase superfamily. TrmB family.</text>
</comment>
<evidence type="ECO:0000256" key="7">
    <source>
        <dbReference type="HAMAP-Rule" id="MF_01057"/>
    </source>
</evidence>
<gene>
    <name evidence="7 9" type="primary">trmB</name>
    <name evidence="9" type="ORF">KB1_19490</name>
</gene>
<dbReference type="SUPFAM" id="SSF53335">
    <property type="entry name" value="S-adenosyl-L-methionine-dependent methyltransferases"/>
    <property type="match status" value="1"/>
</dbReference>
<dbReference type="InterPro" id="IPR055361">
    <property type="entry name" value="tRNA_methyltr_TrmB_bact"/>
</dbReference>
<accession>A0AAD1NWP3</accession>
<dbReference type="PROSITE" id="PS51625">
    <property type="entry name" value="SAM_MT_TRMB"/>
    <property type="match status" value="1"/>
</dbReference>
<evidence type="ECO:0000256" key="2">
    <source>
        <dbReference type="ARBA" id="ARBA00003015"/>
    </source>
</evidence>
<dbReference type="EMBL" id="AP024747">
    <property type="protein sequence ID" value="BCY25959.1"/>
    <property type="molecule type" value="Genomic_DNA"/>
</dbReference>
<feature type="binding site" evidence="7">
    <location>
        <position position="179"/>
    </location>
    <ligand>
        <name>substrate</name>
    </ligand>
</feature>
<dbReference type="Proteomes" id="UP000825072">
    <property type="component" value="Chromosome 1"/>
</dbReference>
<evidence type="ECO:0000313" key="9">
    <source>
        <dbReference type="EMBL" id="BCY25959.1"/>
    </source>
</evidence>
<dbReference type="HAMAP" id="MF_01057">
    <property type="entry name" value="tRNA_methyltr_TrmB"/>
    <property type="match status" value="1"/>
</dbReference>
<feature type="binding site" evidence="7">
    <location>
        <position position="100"/>
    </location>
    <ligand>
        <name>S-adenosyl-L-methionine</name>
        <dbReference type="ChEBI" id="CHEBI:59789"/>
    </ligand>
</feature>
<sequence>MIDDLGSTSGSDSLTPGPNAEYSDDHSAGAHRSGDRVRRGVVSFVRRSPRMNVSQQRSMDTLASTYMIEVPRDATSTSVAPGAHLDLPKIFGRTAPLTVEIGTGSGDVLAALASAHPERDFIGFEVYLPSAASTLTKLHAARATNARIILADAAAGLDHLVEPGEVDEIWTFFADPWHKKRHHKRRIVNPDIARLVASRLRPGGLWRLATDWDDYATWMLGVLSAEPLLKPVNTGPDGFSPRWDERPVTRYEKKGLAAGRVVHDLTWRRAEKS</sequence>
<dbReference type="RefSeq" id="WP_002528711.1">
    <property type="nucleotide sequence ID" value="NZ_AP024747.1"/>
</dbReference>
<evidence type="ECO:0000256" key="1">
    <source>
        <dbReference type="ARBA" id="ARBA00000142"/>
    </source>
</evidence>
<dbReference type="PANTHER" id="PTHR23417">
    <property type="entry name" value="3-DEOXY-D-MANNO-OCTULOSONIC-ACID TRANSFERASE/TRNA GUANINE-N 7 - -METHYLTRANSFERASE"/>
    <property type="match status" value="1"/>
</dbReference>
<dbReference type="PANTHER" id="PTHR23417:SF14">
    <property type="entry name" value="PENTACOTRIPEPTIDE-REPEAT REGION OF PRORP DOMAIN-CONTAINING PROTEIN"/>
    <property type="match status" value="1"/>
</dbReference>
<evidence type="ECO:0000256" key="6">
    <source>
        <dbReference type="ARBA" id="ARBA00022694"/>
    </source>
</evidence>
<feature type="binding site" evidence="7">
    <location>
        <position position="211"/>
    </location>
    <ligand>
        <name>substrate</name>
    </ligand>
</feature>
<feature type="region of interest" description="Disordered" evidence="8">
    <location>
        <begin position="1"/>
        <end position="38"/>
    </location>
</feature>
<dbReference type="GO" id="GO:0008176">
    <property type="term" value="F:tRNA (guanine(46)-N7)-methyltransferase activity"/>
    <property type="evidence" value="ECO:0007669"/>
    <property type="project" value="UniProtKB-UniRule"/>
</dbReference>
<evidence type="ECO:0000256" key="3">
    <source>
        <dbReference type="ARBA" id="ARBA00022603"/>
    </source>
</evidence>
<comment type="function">
    <text evidence="2 7">Catalyzes the formation of N(7)-methylguanine at position 46 (m7G46) in tRNA.</text>
</comment>
<dbReference type="GO" id="GO:0043527">
    <property type="term" value="C:tRNA methyltransferase complex"/>
    <property type="evidence" value="ECO:0007669"/>
    <property type="project" value="TreeGrafter"/>
</dbReference>
<comment type="catalytic activity">
    <reaction evidence="1 7">
        <text>guanosine(46) in tRNA + S-adenosyl-L-methionine = N(7)-methylguanosine(46) in tRNA + S-adenosyl-L-homocysteine</text>
        <dbReference type="Rhea" id="RHEA:42708"/>
        <dbReference type="Rhea" id="RHEA-COMP:10188"/>
        <dbReference type="Rhea" id="RHEA-COMP:10189"/>
        <dbReference type="ChEBI" id="CHEBI:57856"/>
        <dbReference type="ChEBI" id="CHEBI:59789"/>
        <dbReference type="ChEBI" id="CHEBI:74269"/>
        <dbReference type="ChEBI" id="CHEBI:74480"/>
        <dbReference type="EC" id="2.1.1.33"/>
    </reaction>
</comment>
<dbReference type="EC" id="2.1.1.33" evidence="7"/>
<name>A0AAD1NWP3_9ACTN</name>
<dbReference type="AlphaFoldDB" id="A0AAD1NWP3"/>
<comment type="caution">
    <text evidence="7">Lacks conserved residue(s) required for the propagation of feature annotation.</text>
</comment>
<keyword evidence="5 7" id="KW-0949">S-adenosyl-L-methionine</keyword>
<feature type="compositionally biased region" description="Basic and acidic residues" evidence="8">
    <location>
        <begin position="23"/>
        <end position="38"/>
    </location>
</feature>
<organism evidence="9 10">
    <name type="scientific">Cutibacterium modestum</name>
    <dbReference type="NCBI Taxonomy" id="2559073"/>
    <lineage>
        <taxon>Bacteria</taxon>
        <taxon>Bacillati</taxon>
        <taxon>Actinomycetota</taxon>
        <taxon>Actinomycetes</taxon>
        <taxon>Propionibacteriales</taxon>
        <taxon>Propionibacteriaceae</taxon>
        <taxon>Cutibacterium</taxon>
    </lineage>
</organism>
<dbReference type="CDD" id="cd02440">
    <property type="entry name" value="AdoMet_MTases"/>
    <property type="match status" value="1"/>
</dbReference>
<dbReference type="Gene3D" id="3.40.50.150">
    <property type="entry name" value="Vaccinia Virus protein VP39"/>
    <property type="match status" value="1"/>
</dbReference>
<dbReference type="InterPro" id="IPR029063">
    <property type="entry name" value="SAM-dependent_MTases_sf"/>
</dbReference>
<feature type="compositionally biased region" description="Low complexity" evidence="8">
    <location>
        <begin position="1"/>
        <end position="18"/>
    </location>
</feature>
<feature type="binding site" evidence="7">
    <location>
        <position position="175"/>
    </location>
    <ligand>
        <name>S-adenosyl-L-methionine</name>
        <dbReference type="ChEBI" id="CHEBI:59789"/>
    </ligand>
</feature>
<evidence type="ECO:0000256" key="5">
    <source>
        <dbReference type="ARBA" id="ARBA00022691"/>
    </source>
</evidence>
<proteinExistence type="inferred from homology"/>
<feature type="binding site" evidence="7">
    <location>
        <position position="125"/>
    </location>
    <ligand>
        <name>S-adenosyl-L-methionine</name>
        <dbReference type="ChEBI" id="CHEBI:59789"/>
    </ligand>
</feature>
<reference evidence="9" key="1">
    <citation type="submission" date="2021-06" db="EMBL/GenBank/DDBJ databases">
        <title>Genome sequence of Cutibacterium modestum strain KB17-24694.</title>
        <authorList>
            <person name="Dekio I."/>
            <person name="Asahina A."/>
            <person name="Nishida M."/>
        </authorList>
    </citation>
    <scope>NUCLEOTIDE SEQUENCE</scope>
    <source>
        <strain evidence="9">KB17-24694</strain>
    </source>
</reference>
<dbReference type="InterPro" id="IPR003358">
    <property type="entry name" value="tRNA_(Gua-N-7)_MeTrfase_Trmb"/>
</dbReference>
<evidence type="ECO:0000313" key="10">
    <source>
        <dbReference type="Proteomes" id="UP000825072"/>
    </source>
</evidence>
<feature type="binding site" evidence="7">
    <location>
        <begin position="249"/>
        <end position="252"/>
    </location>
    <ligand>
        <name>substrate</name>
    </ligand>
</feature>
<dbReference type="GeneID" id="92881163"/>
<evidence type="ECO:0000256" key="8">
    <source>
        <dbReference type="SAM" id="MobiDB-lite"/>
    </source>
</evidence>